<dbReference type="Gene3D" id="3.40.390.10">
    <property type="entry name" value="Collagenase (Catalytic Domain)"/>
    <property type="match status" value="1"/>
</dbReference>
<keyword evidence="3" id="KW-1185">Reference proteome</keyword>
<dbReference type="AlphaFoldDB" id="A0A8J8VZ55"/>
<gene>
    <name evidence="2" type="ORF">PECM_003171</name>
</gene>
<dbReference type="InterPro" id="IPR024079">
    <property type="entry name" value="MetalloPept_cat_dom_sf"/>
</dbReference>
<keyword evidence="1" id="KW-0732">Signal</keyword>
<protein>
    <submittedName>
        <fullName evidence="2">Uncharacterized protein</fullName>
    </submittedName>
</protein>
<proteinExistence type="predicted"/>
<evidence type="ECO:0000256" key="1">
    <source>
        <dbReference type="SAM" id="SignalP"/>
    </source>
</evidence>
<evidence type="ECO:0000313" key="3">
    <source>
        <dbReference type="Proteomes" id="UP000631181"/>
    </source>
</evidence>
<name>A0A8J8VZ55_9EURO</name>
<dbReference type="GO" id="GO:0008237">
    <property type="term" value="F:metallopeptidase activity"/>
    <property type="evidence" value="ECO:0007669"/>
    <property type="project" value="InterPro"/>
</dbReference>
<feature type="signal peptide" evidence="1">
    <location>
        <begin position="1"/>
        <end position="18"/>
    </location>
</feature>
<reference evidence="2" key="1">
    <citation type="journal article" date="2020" name="Front. Microbiol.">
        <title>Gene regulatory networks of Penicillium echinulatum 2HH and Penicillium oxalicum 114-2 inferred by a computational biology approach.</title>
        <authorList>
            <person name="Lenz A.R."/>
            <person name="Galan-Vasquez E."/>
            <person name="Balbinot E."/>
            <person name="De Abreu F.P."/>
            <person name="De Oliveira N.S."/>
            <person name="Da Rosa L.O."/>
            <person name="De Avila E Silva S."/>
            <person name="Camassola M."/>
            <person name="Dillon A.J.P."/>
            <person name="Perez-Rueda E."/>
        </authorList>
    </citation>
    <scope>NUCLEOTIDE SEQUENCE</scope>
    <source>
        <strain evidence="2">S1M29</strain>
    </source>
</reference>
<accession>A0A8J8VZ55</accession>
<dbReference type="OrthoDB" id="4259138at2759"/>
<dbReference type="EMBL" id="WIWV01000198">
    <property type="protein sequence ID" value="KAF7712263.1"/>
    <property type="molecule type" value="Genomic_DNA"/>
</dbReference>
<organism evidence="2 3">
    <name type="scientific">Penicillium ucsense</name>
    <dbReference type="NCBI Taxonomy" id="2839758"/>
    <lineage>
        <taxon>Eukaryota</taxon>
        <taxon>Fungi</taxon>
        <taxon>Dikarya</taxon>
        <taxon>Ascomycota</taxon>
        <taxon>Pezizomycotina</taxon>
        <taxon>Eurotiomycetes</taxon>
        <taxon>Eurotiomycetidae</taxon>
        <taxon>Eurotiales</taxon>
        <taxon>Aspergillaceae</taxon>
        <taxon>Penicillium</taxon>
    </lineage>
</organism>
<feature type="chain" id="PRO_5035154505" evidence="1">
    <location>
        <begin position="19"/>
        <end position="353"/>
    </location>
</feature>
<dbReference type="Proteomes" id="UP000631181">
    <property type="component" value="Unassembled WGS sequence"/>
</dbReference>
<evidence type="ECO:0000313" key="2">
    <source>
        <dbReference type="EMBL" id="KAF7712263.1"/>
    </source>
</evidence>
<comment type="caution">
    <text evidence="2">The sequence shown here is derived from an EMBL/GenBank/DDBJ whole genome shotgun (WGS) entry which is preliminary data.</text>
</comment>
<sequence>MLSSVLALFCLFLLSVLATDPTIDTIFVIKDTDTHGGCRQRRQALDNYLFESRALVAAGLQAIEHAKDSSAKESVVAKRYLYTYFRAVDDASIEFVKRFLRVVQDFLSGKKVIGSDKIPRLYCDDTWLVKLEPTDIAWDHENNDVYTIGEDGVFQPVSIDQIETYRKYLWELNKEGNWERTGKVPYWAGDMSQYLFDDSYKKGKTYCTNSAQNLGASQEQTRPNTLTLCPRSFKSTVKRAKLGNTAPKARMALANVLPQSGTFYHELYHVVLGNDQTPDLSYQWTESQDWLQGKQPTAVPVPYDKDHEHLIRRNPESYLWFTVGYWYFLQTQWSGSSDNRWSFDTGVAQLISI</sequence>